<reference evidence="2 3" key="1">
    <citation type="submission" date="2017-05" db="EMBL/GenBank/DDBJ databases">
        <title>Comparative genomic and metabolic analysis of manganese-oxidizing mechanisms in Celeribater manganoxidans DY25T: its adaption to the environment of polymetallic nodule.</title>
        <authorList>
            <person name="Wang X."/>
        </authorList>
    </citation>
    <scope>NUCLEOTIDE SEQUENCE [LARGE SCALE GENOMIC DNA]</scope>
    <source>
        <strain evidence="2 3">DY25</strain>
    </source>
</reference>
<feature type="transmembrane region" description="Helical" evidence="1">
    <location>
        <begin position="172"/>
        <end position="190"/>
    </location>
</feature>
<name>A0A291M050_9RHOB</name>
<dbReference type="KEGG" id="cmag:CBW24_10360"/>
<dbReference type="Proteomes" id="UP000219050">
    <property type="component" value="Chromosome"/>
</dbReference>
<dbReference type="EMBL" id="CP021404">
    <property type="protein sequence ID" value="ATI42373.1"/>
    <property type="molecule type" value="Genomic_DNA"/>
</dbReference>
<dbReference type="AlphaFoldDB" id="A0A291M050"/>
<protein>
    <recommendedName>
        <fullName evidence="4">ZIP Zinc transporter</fullName>
    </recommendedName>
</protein>
<accession>A0A291M050</accession>
<evidence type="ECO:0000256" key="1">
    <source>
        <dbReference type="SAM" id="Phobius"/>
    </source>
</evidence>
<evidence type="ECO:0000313" key="3">
    <source>
        <dbReference type="Proteomes" id="UP000219050"/>
    </source>
</evidence>
<feature type="transmembrane region" description="Helical" evidence="1">
    <location>
        <begin position="77"/>
        <end position="92"/>
    </location>
</feature>
<organism evidence="2 3">
    <name type="scientific">Pacificitalea manganoxidans</name>
    <dbReference type="NCBI Taxonomy" id="1411902"/>
    <lineage>
        <taxon>Bacteria</taxon>
        <taxon>Pseudomonadati</taxon>
        <taxon>Pseudomonadota</taxon>
        <taxon>Alphaproteobacteria</taxon>
        <taxon>Rhodobacterales</taxon>
        <taxon>Paracoccaceae</taxon>
        <taxon>Pacificitalea</taxon>
    </lineage>
</organism>
<dbReference type="RefSeq" id="WP_097373536.1">
    <property type="nucleotide sequence ID" value="NZ_CP021404.1"/>
</dbReference>
<evidence type="ECO:0008006" key="4">
    <source>
        <dbReference type="Google" id="ProtNLM"/>
    </source>
</evidence>
<keyword evidence="1" id="KW-0472">Membrane</keyword>
<proteinExistence type="predicted"/>
<feature type="transmembrane region" description="Helical" evidence="1">
    <location>
        <begin position="196"/>
        <end position="213"/>
    </location>
</feature>
<evidence type="ECO:0000313" key="2">
    <source>
        <dbReference type="EMBL" id="ATI42373.1"/>
    </source>
</evidence>
<feature type="transmembrane region" description="Helical" evidence="1">
    <location>
        <begin position="6"/>
        <end position="27"/>
    </location>
</feature>
<gene>
    <name evidence="2" type="ORF">CBW24_10360</name>
</gene>
<keyword evidence="1" id="KW-1133">Transmembrane helix</keyword>
<keyword evidence="1" id="KW-0812">Transmembrane</keyword>
<feature type="transmembrane region" description="Helical" evidence="1">
    <location>
        <begin position="39"/>
        <end position="57"/>
    </location>
</feature>
<feature type="transmembrane region" description="Helical" evidence="1">
    <location>
        <begin position="113"/>
        <end position="131"/>
    </location>
</feature>
<feature type="transmembrane region" description="Helical" evidence="1">
    <location>
        <begin position="143"/>
        <end position="160"/>
    </location>
</feature>
<dbReference type="OrthoDB" id="21325at2"/>
<keyword evidence="3" id="KW-1185">Reference proteome</keyword>
<sequence length="243" mass="26587">MSDTAPLLPTILTLLSVAVFAIIHITAPQLAVLDRVPRSRWLSLAGGVAVAYVFLHLLPDLAVHEETLNEADSRGELVYILALAGLATFYGLERVIRRARARGERPEAEGGSFWLHLGSFAAYNLLIGYLLLHREEDTTRSLILYAVAMGLHFVTNDFGLREDHEGLYDRRGRWLLSGAVLLGAALGWLVELPETMIIALSSFLAGGIVLNVLKEELPEDRDSSFLPFALGVAGYGTLLVLIL</sequence>
<feature type="transmembrane region" description="Helical" evidence="1">
    <location>
        <begin position="225"/>
        <end position="242"/>
    </location>
</feature>